<feature type="compositionally biased region" description="Pro residues" evidence="1">
    <location>
        <begin position="1"/>
        <end position="10"/>
    </location>
</feature>
<feature type="region of interest" description="Disordered" evidence="1">
    <location>
        <begin position="1"/>
        <end position="35"/>
    </location>
</feature>
<sequence length="704" mass="78908">MANPPSPTEPSRPLDMTPSAKTLPVPEKSQTEPSRLLNMTPSAGTLSWMYEDKPIPLDSLGKNAGNTLMQWCRQRHNRAFEERASPLAMGSLHSKRTTEAEASAKMEESLREIEEHATLRASILTESAQDKAERQTLAEAARDGGYTYNPFGSLDENRAHQQEYLARSKLKELAREQRRANNLLLVSTDEHREEALTDRAYNVEDPEFEQHDDKDDSVKPRPEANPGSAVMVEVHSQTTAEDVKRQLLTKRHDEHGMPLPQRTQHVACILTVGGKFLVPYDDKHAQHLANRSTNTFRTSLQFRVAEYGYTEVLILYTISPTPGKDFTFAQTTLFLKDFTLPPQGRDISAEEATTLLRQAGLQGEVNSKAFHSAMAIAKSGFVFQFNQTALDALLLTKRKAETLALCSKLKTIWTQDEVTLESFSDVILCQTTALLKQCEHDWKIMKGKDPLDPLFAGCAKARTFNMGNMVDDIVFDYAEPSVVYFRSADHRAATLAYGAKAEFDYAQALAAELADKPCKATFIPAHRPKDGEAVCLYYVVVNEPKAADIMPVVGEHVTFKIDSHPIYLPEAPEEEFSEEEVNLQIVDHILKGYAQATRIDDQALARATVALAFMDIYDGPASEFLNFAESKLDKLTRRPKNDDIPRETVVEHRQRVLDFVTSAMEQNQIKPPKRDPAATKPSWSATRIEPVDLMANDLDARSWA</sequence>
<name>A0A507BKN9_9PEZI</name>
<dbReference type="EMBL" id="SKBQ01000122">
    <property type="protein sequence ID" value="TPX18039.1"/>
    <property type="molecule type" value="Genomic_DNA"/>
</dbReference>
<dbReference type="GeneID" id="41979305"/>
<evidence type="ECO:0000313" key="2">
    <source>
        <dbReference type="EMBL" id="TPX18039.1"/>
    </source>
</evidence>
<comment type="caution">
    <text evidence="2">The sequence shown here is derived from an EMBL/GenBank/DDBJ whole genome shotgun (WGS) entry which is preliminary data.</text>
</comment>
<feature type="region of interest" description="Disordered" evidence="1">
    <location>
        <begin position="195"/>
        <end position="227"/>
    </location>
</feature>
<dbReference type="Proteomes" id="UP000319257">
    <property type="component" value="Unassembled WGS sequence"/>
</dbReference>
<organism evidence="2 3">
    <name type="scientific">Thyridium curvatum</name>
    <dbReference type="NCBI Taxonomy" id="1093900"/>
    <lineage>
        <taxon>Eukaryota</taxon>
        <taxon>Fungi</taxon>
        <taxon>Dikarya</taxon>
        <taxon>Ascomycota</taxon>
        <taxon>Pezizomycotina</taxon>
        <taxon>Sordariomycetes</taxon>
        <taxon>Sordariomycetidae</taxon>
        <taxon>Thyridiales</taxon>
        <taxon>Thyridiaceae</taxon>
        <taxon>Thyridium</taxon>
    </lineage>
</organism>
<accession>A0A507BKN9</accession>
<evidence type="ECO:0000256" key="1">
    <source>
        <dbReference type="SAM" id="MobiDB-lite"/>
    </source>
</evidence>
<feature type="compositionally biased region" description="Basic and acidic residues" evidence="1">
    <location>
        <begin position="208"/>
        <end position="222"/>
    </location>
</feature>
<protein>
    <submittedName>
        <fullName evidence="2">Uncharacterized protein</fullName>
    </submittedName>
</protein>
<evidence type="ECO:0000313" key="3">
    <source>
        <dbReference type="Proteomes" id="UP000319257"/>
    </source>
</evidence>
<reference evidence="2 3" key="1">
    <citation type="submission" date="2019-06" db="EMBL/GenBank/DDBJ databases">
        <title>Draft genome sequence of the filamentous fungus Phialemoniopsis curvata isolated from diesel fuel.</title>
        <authorList>
            <person name="Varaljay V.A."/>
            <person name="Lyon W.J."/>
            <person name="Crouch A.L."/>
            <person name="Drake C.E."/>
            <person name="Hollomon J.M."/>
            <person name="Nadeau L.J."/>
            <person name="Nunn H.S."/>
            <person name="Stevenson B.S."/>
            <person name="Bojanowski C.L."/>
            <person name="Crookes-Goodson W.J."/>
        </authorList>
    </citation>
    <scope>NUCLEOTIDE SEQUENCE [LARGE SCALE GENOMIC DNA]</scope>
    <source>
        <strain evidence="2 3">D216</strain>
    </source>
</reference>
<keyword evidence="3" id="KW-1185">Reference proteome</keyword>
<gene>
    <name evidence="2" type="ORF">E0L32_011858</name>
</gene>
<dbReference type="InParanoid" id="A0A507BKN9"/>
<dbReference type="AlphaFoldDB" id="A0A507BKN9"/>
<proteinExistence type="predicted"/>
<feature type="region of interest" description="Disordered" evidence="1">
    <location>
        <begin position="663"/>
        <end position="686"/>
    </location>
</feature>
<dbReference type="RefSeq" id="XP_030999750.1">
    <property type="nucleotide sequence ID" value="XM_031134633.1"/>
</dbReference>